<proteinExistence type="predicted"/>
<accession>A0A931C985</accession>
<evidence type="ECO:0000259" key="1">
    <source>
        <dbReference type="Pfam" id="PF18029"/>
    </source>
</evidence>
<evidence type="ECO:0000313" key="3">
    <source>
        <dbReference type="Proteomes" id="UP000598146"/>
    </source>
</evidence>
<dbReference type="Pfam" id="PF18029">
    <property type="entry name" value="Glyoxalase_6"/>
    <property type="match status" value="1"/>
</dbReference>
<keyword evidence="3" id="KW-1185">Reference proteome</keyword>
<sequence length="62" mass="6666">MPSSGPSPNRMHWHVRLRDQEPGDLVAAGAVVLSTPGPGEQHWVLADPEGNEFCAYPPAADF</sequence>
<comment type="caution">
    <text evidence="2">The sequence shown here is derived from an EMBL/GenBank/DDBJ whole genome shotgun (WGS) entry which is preliminary data.</text>
</comment>
<dbReference type="Gene3D" id="3.10.180.10">
    <property type="entry name" value="2,3-Dihydroxybiphenyl 1,2-Dioxygenase, domain 1"/>
    <property type="match status" value="1"/>
</dbReference>
<feature type="domain" description="Glyoxalase-like" evidence="1">
    <location>
        <begin position="6"/>
        <end position="55"/>
    </location>
</feature>
<name>A0A931C985_9ACTN</name>
<reference evidence="2" key="1">
    <citation type="submission" date="2020-11" db="EMBL/GenBank/DDBJ databases">
        <title>Isolation and identification of active actinomycetes.</title>
        <authorList>
            <person name="Sun X."/>
        </authorList>
    </citation>
    <scope>NUCLEOTIDE SEQUENCE</scope>
    <source>
        <strain evidence="2">NEAU-A11</strain>
    </source>
</reference>
<dbReference type="EMBL" id="JADQTO010000016">
    <property type="protein sequence ID" value="MBG0565760.1"/>
    <property type="molecule type" value="Genomic_DNA"/>
</dbReference>
<dbReference type="InterPro" id="IPR029068">
    <property type="entry name" value="Glyas_Bleomycin-R_OHBP_Dase"/>
</dbReference>
<organism evidence="2 3">
    <name type="scientific">Actinoplanes aureus</name>
    <dbReference type="NCBI Taxonomy" id="2792083"/>
    <lineage>
        <taxon>Bacteria</taxon>
        <taxon>Bacillati</taxon>
        <taxon>Actinomycetota</taxon>
        <taxon>Actinomycetes</taxon>
        <taxon>Micromonosporales</taxon>
        <taxon>Micromonosporaceae</taxon>
        <taxon>Actinoplanes</taxon>
    </lineage>
</organism>
<evidence type="ECO:0000313" key="2">
    <source>
        <dbReference type="EMBL" id="MBG0565760.1"/>
    </source>
</evidence>
<dbReference type="InterPro" id="IPR041581">
    <property type="entry name" value="Glyoxalase_6"/>
</dbReference>
<dbReference type="Proteomes" id="UP000598146">
    <property type="component" value="Unassembled WGS sequence"/>
</dbReference>
<protein>
    <recommendedName>
        <fullName evidence="1">Glyoxalase-like domain-containing protein</fullName>
    </recommendedName>
</protein>
<dbReference type="SUPFAM" id="SSF54593">
    <property type="entry name" value="Glyoxalase/Bleomycin resistance protein/Dihydroxybiphenyl dioxygenase"/>
    <property type="match status" value="1"/>
</dbReference>
<gene>
    <name evidence="2" type="ORF">I4J89_30350</name>
</gene>
<dbReference type="AlphaFoldDB" id="A0A931C985"/>